<dbReference type="EMBL" id="CP041692">
    <property type="protein sequence ID" value="QDP96236.1"/>
    <property type="molecule type" value="Genomic_DNA"/>
</dbReference>
<keyword evidence="2" id="KW-0812">Transmembrane</keyword>
<evidence type="ECO:0000256" key="2">
    <source>
        <dbReference type="SAM" id="Phobius"/>
    </source>
</evidence>
<dbReference type="KEGG" id="mik:FOE78_10290"/>
<dbReference type="InterPro" id="IPR025403">
    <property type="entry name" value="TgpA-like_C"/>
</dbReference>
<feature type="transmembrane region" description="Helical" evidence="2">
    <location>
        <begin position="26"/>
        <end position="45"/>
    </location>
</feature>
<gene>
    <name evidence="4" type="ORF">FOE78_10290</name>
</gene>
<accession>A0A516PYI5</accession>
<protein>
    <submittedName>
        <fullName evidence="4">DUF4129 domain-containing protein</fullName>
    </submittedName>
</protein>
<feature type="transmembrane region" description="Helical" evidence="2">
    <location>
        <begin position="96"/>
        <end position="118"/>
    </location>
</feature>
<evidence type="ECO:0000313" key="4">
    <source>
        <dbReference type="EMBL" id="QDP96236.1"/>
    </source>
</evidence>
<keyword evidence="5" id="KW-1185">Reference proteome</keyword>
<reference evidence="4 5" key="1">
    <citation type="submission" date="2019-07" db="EMBL/GenBank/DDBJ databases">
        <title>Microlunatus dokdonensis sp. nov. isolated from the rhizospheric soil of the wild plant Elymus tsukushiensis.</title>
        <authorList>
            <person name="Ghim S.-Y."/>
            <person name="Hwang Y.-J."/>
            <person name="Son J.-S."/>
            <person name="Shin J.-H."/>
        </authorList>
    </citation>
    <scope>NUCLEOTIDE SEQUENCE [LARGE SCALE GENOMIC DNA]</scope>
    <source>
        <strain evidence="4 5">KUDC0627</strain>
    </source>
</reference>
<feature type="domain" description="Protein-glutamine gamma-glutamyltransferase-like C-terminal" evidence="3">
    <location>
        <begin position="172"/>
        <end position="241"/>
    </location>
</feature>
<keyword evidence="2" id="KW-1133">Transmembrane helix</keyword>
<name>A0A516PYI5_9ACTN</name>
<keyword evidence="2" id="KW-0472">Membrane</keyword>
<feature type="region of interest" description="Disordered" evidence="1">
    <location>
        <begin position="250"/>
        <end position="269"/>
    </location>
</feature>
<feature type="region of interest" description="Disordered" evidence="1">
    <location>
        <begin position="1"/>
        <end position="22"/>
    </location>
</feature>
<evidence type="ECO:0000313" key="5">
    <source>
        <dbReference type="Proteomes" id="UP000319263"/>
    </source>
</evidence>
<feature type="compositionally biased region" description="Low complexity" evidence="1">
    <location>
        <begin position="12"/>
        <end position="22"/>
    </location>
</feature>
<evidence type="ECO:0000259" key="3">
    <source>
        <dbReference type="Pfam" id="PF13559"/>
    </source>
</evidence>
<proteinExistence type="predicted"/>
<sequence length="269" mass="28514">MAAHRRADPAQRSSPLRRSSPPGSGWVAGAMVAILLAVALLIAAIRPPWHVDPIDFTLPTPKPRPMPTRAAPSQTAGAPSHLPINPPLGPGPDLSWIKWVALGLLIAAVAVALALIVARLLAVRRMYETQPDEELEIAGEVTPDLPTLQQGAIRAEERLLAIGNPTDAIIAAWLALEEAADASGVHRQASETPTEFTADVLERTGVAAEPVRVLLGLYLRARFAATPSSATDLDRARQCIRDLADSWQSFAEATPSTPNSGSDQPGSRS</sequence>
<dbReference type="AlphaFoldDB" id="A0A516PYI5"/>
<dbReference type="Pfam" id="PF13559">
    <property type="entry name" value="DUF4129"/>
    <property type="match status" value="1"/>
</dbReference>
<dbReference type="OrthoDB" id="5198230at2"/>
<dbReference type="RefSeq" id="WP_143986202.1">
    <property type="nucleotide sequence ID" value="NZ_CP041692.1"/>
</dbReference>
<dbReference type="Proteomes" id="UP000319263">
    <property type="component" value="Chromosome"/>
</dbReference>
<evidence type="ECO:0000256" key="1">
    <source>
        <dbReference type="SAM" id="MobiDB-lite"/>
    </source>
</evidence>
<organism evidence="4 5">
    <name type="scientific">Microlunatus elymi</name>
    <dbReference type="NCBI Taxonomy" id="2596828"/>
    <lineage>
        <taxon>Bacteria</taxon>
        <taxon>Bacillati</taxon>
        <taxon>Actinomycetota</taxon>
        <taxon>Actinomycetes</taxon>
        <taxon>Propionibacteriales</taxon>
        <taxon>Propionibacteriaceae</taxon>
        <taxon>Microlunatus</taxon>
    </lineage>
</organism>
<feature type="region of interest" description="Disordered" evidence="1">
    <location>
        <begin position="60"/>
        <end position="82"/>
    </location>
</feature>